<organism evidence="3 4">
    <name type="scientific">Faecalibacterium cf. prausnitzii KLE1255</name>
    <dbReference type="NCBI Taxonomy" id="748224"/>
    <lineage>
        <taxon>Bacteria</taxon>
        <taxon>Bacillati</taxon>
        <taxon>Bacillota</taxon>
        <taxon>Clostridia</taxon>
        <taxon>Eubacteriales</taxon>
        <taxon>Oscillospiraceae</taxon>
        <taxon>Faecalibacterium</taxon>
    </lineage>
</organism>
<dbReference type="BioCyc" id="FCF748224-HMP:GTSS-2505-MONOMER"/>
<evidence type="ECO:0000256" key="1">
    <source>
        <dbReference type="ARBA" id="ARBA00022829"/>
    </source>
</evidence>
<gene>
    <name evidence="3" type="ORF">HMPREF9436_01282</name>
</gene>
<dbReference type="EMBL" id="AECU01000106">
    <property type="protein sequence ID" value="EFQ07220.1"/>
    <property type="molecule type" value="Genomic_DNA"/>
</dbReference>
<accession>E2ZHZ2</accession>
<protein>
    <recommendedName>
        <fullName evidence="2">Segregation and condensation protein A</fullName>
    </recommendedName>
</protein>
<comment type="caution">
    <text evidence="3">The sequence shown here is derived from an EMBL/GenBank/DDBJ whole genome shotgun (WGS) entry which is preliminary data.</text>
</comment>
<dbReference type="InterPro" id="IPR003768">
    <property type="entry name" value="ScpA"/>
</dbReference>
<sequence>MSVAEELTFHLEDFDGPLELLLALVAKHKMDLHNIPILELIDQYTATVARADPDPEAASAFIEMAARLVEMKSYLLLPRSEEGERLKQEFTGQLIEYDQCRRMAALLRQKAEAAPVFVRPPMEMEFDNTYDLHHAPQVLADYWAVLSGRTKLRREPTQQQFEPLVTAPMVSVTSRVVYILRHLIAGTAAKMSQLFSRQQTRSTNVATFLALLELVRGGRVKLDDEGRLTMQRGRIQRDKEKE</sequence>
<dbReference type="AlphaFoldDB" id="E2ZHZ2"/>
<dbReference type="PANTHER" id="PTHR33969:SF2">
    <property type="entry name" value="SEGREGATION AND CONDENSATION PROTEIN A"/>
    <property type="match status" value="1"/>
</dbReference>
<keyword evidence="1" id="KW-0159">Chromosome partition</keyword>
<reference evidence="3 4" key="1">
    <citation type="submission" date="2010-08" db="EMBL/GenBank/DDBJ databases">
        <authorList>
            <person name="Weinstock G."/>
            <person name="Sodergren E."/>
            <person name="Clifton S."/>
            <person name="Fulton L."/>
            <person name="Fulton B."/>
            <person name="Courtney L."/>
            <person name="Fronick C."/>
            <person name="Harrison M."/>
            <person name="Strong C."/>
            <person name="Farmer C."/>
            <person name="Delahaunty K."/>
            <person name="Markovic C."/>
            <person name="Hall O."/>
            <person name="Minx P."/>
            <person name="Tomlinson C."/>
            <person name="Mitreva M."/>
            <person name="Hou S."/>
            <person name="Chen J."/>
            <person name="Wollam A."/>
            <person name="Pepin K.H."/>
            <person name="Johnson M."/>
            <person name="Bhonagiri V."/>
            <person name="Zhang X."/>
            <person name="Suruliraj S."/>
            <person name="Warren W."/>
            <person name="Chinwalla A."/>
            <person name="Mardis E.R."/>
            <person name="Wilson R.K."/>
        </authorList>
    </citation>
    <scope>NUCLEOTIDE SEQUENCE [LARGE SCALE GENOMIC DNA]</scope>
    <source>
        <strain evidence="3 4">KLE1255</strain>
    </source>
</reference>
<name>E2ZHZ2_9FIRM</name>
<proteinExistence type="predicted"/>
<dbReference type="Proteomes" id="UP000006028">
    <property type="component" value="Unassembled WGS sequence"/>
</dbReference>
<dbReference type="GO" id="GO:0007059">
    <property type="term" value="P:chromosome segregation"/>
    <property type="evidence" value="ECO:0007669"/>
    <property type="project" value="UniProtKB-KW"/>
</dbReference>
<evidence type="ECO:0000313" key="4">
    <source>
        <dbReference type="Proteomes" id="UP000006028"/>
    </source>
</evidence>
<dbReference type="STRING" id="748224.HMPREF9436_01282"/>
<evidence type="ECO:0000256" key="2">
    <source>
        <dbReference type="ARBA" id="ARBA00044777"/>
    </source>
</evidence>
<dbReference type="eggNOG" id="COG1354">
    <property type="taxonomic scope" value="Bacteria"/>
</dbReference>
<dbReference type="Pfam" id="PF02616">
    <property type="entry name" value="SMC_ScpA"/>
    <property type="match status" value="1"/>
</dbReference>
<evidence type="ECO:0000313" key="3">
    <source>
        <dbReference type="EMBL" id="EFQ07220.1"/>
    </source>
</evidence>
<dbReference type="Gene3D" id="6.10.250.2410">
    <property type="match status" value="1"/>
</dbReference>
<dbReference type="HOGENOM" id="CLU_038686_3_3_9"/>
<dbReference type="PANTHER" id="PTHR33969">
    <property type="entry name" value="SEGREGATION AND CONDENSATION PROTEIN A"/>
    <property type="match status" value="1"/>
</dbReference>